<gene>
    <name evidence="9" type="ORF">BRAPAZ1V2_A04P27930.2</name>
</gene>
<dbReference type="Gene3D" id="3.40.30.10">
    <property type="entry name" value="Glutaredoxin"/>
    <property type="match status" value="1"/>
</dbReference>
<evidence type="ECO:0000256" key="7">
    <source>
        <dbReference type="ARBA" id="ARBA00023242"/>
    </source>
</evidence>
<evidence type="ECO:0000256" key="1">
    <source>
        <dbReference type="ARBA" id="ARBA00004123"/>
    </source>
</evidence>
<dbReference type="EMBL" id="LS974620">
    <property type="protein sequence ID" value="CAG7907892.1"/>
    <property type="molecule type" value="Genomic_DNA"/>
</dbReference>
<dbReference type="AlphaFoldDB" id="A0A8D9HZY2"/>
<dbReference type="GO" id="GO:0003677">
    <property type="term" value="F:DNA binding"/>
    <property type="evidence" value="ECO:0007669"/>
    <property type="project" value="UniProtKB-KW"/>
</dbReference>
<evidence type="ECO:0000256" key="3">
    <source>
        <dbReference type="ARBA" id="ARBA00022833"/>
    </source>
</evidence>
<evidence type="ECO:0000256" key="4">
    <source>
        <dbReference type="ARBA" id="ARBA00023015"/>
    </source>
</evidence>
<reference evidence="9 10" key="1">
    <citation type="submission" date="2021-07" db="EMBL/GenBank/DDBJ databases">
        <authorList>
            <consortium name="Genoscope - CEA"/>
            <person name="William W."/>
        </authorList>
    </citation>
    <scope>NUCLEOTIDE SEQUENCE [LARGE SCALE GENOMIC DNA]</scope>
</reference>
<dbReference type="CDD" id="cd10017">
    <property type="entry name" value="B3_DNA"/>
    <property type="match status" value="1"/>
</dbReference>
<dbReference type="SMART" id="SM01019">
    <property type="entry name" value="B3"/>
    <property type="match status" value="1"/>
</dbReference>
<organism evidence="9 10">
    <name type="scientific">Brassica campestris</name>
    <name type="common">Field mustard</name>
    <dbReference type="NCBI Taxonomy" id="3711"/>
    <lineage>
        <taxon>Eukaryota</taxon>
        <taxon>Viridiplantae</taxon>
        <taxon>Streptophyta</taxon>
        <taxon>Embryophyta</taxon>
        <taxon>Tracheophyta</taxon>
        <taxon>Spermatophyta</taxon>
        <taxon>Magnoliopsida</taxon>
        <taxon>eudicotyledons</taxon>
        <taxon>Gunneridae</taxon>
        <taxon>Pentapetalae</taxon>
        <taxon>rosids</taxon>
        <taxon>malvids</taxon>
        <taxon>Brassicales</taxon>
        <taxon>Brassicaceae</taxon>
        <taxon>Brassiceae</taxon>
        <taxon>Brassica</taxon>
    </lineage>
</organism>
<sequence length="382" mass="42037">MKKGSFSIVRQVFQRRFSTLRSSRPSALSSSARSLIVSPSSTPSQIPRNSLLPASTFVSSIESNFSTTCFLPSTRSLCSSAGGGNGVVVVKSEEEFINAMSKAEGGSSPSIFYFTAVWCGPCMFIAPVIEELSKQYPDVTTYKIDIDEGGLSNTLSKLSITAVRTFPFDLMKSLPKEDLSNKMVIIAKWGSSWEVDISKNPRFYYMEKSGWNQFVRDNALGKNEFVTFTHKGSMCFDVNIYGKDEKEITIPNLFKKHIPNEQTMFTIHSKGSGGGSWEIQETDEARKKFSNAKSISSAQYFGNENNAMDLEAKSSLKKFSGSTAISSAELFGDDDGDFPLDLSAGDLINRLSLQAQQDMSSLKNMAEETKKKLSSVASSLWV</sequence>
<evidence type="ECO:0000256" key="5">
    <source>
        <dbReference type="ARBA" id="ARBA00023125"/>
    </source>
</evidence>
<keyword evidence="3" id="KW-0862">Zinc</keyword>
<evidence type="ECO:0000313" key="9">
    <source>
        <dbReference type="EMBL" id="CAG7907892.1"/>
    </source>
</evidence>
<evidence type="ECO:0000256" key="2">
    <source>
        <dbReference type="ARBA" id="ARBA00022723"/>
    </source>
</evidence>
<proteinExistence type="predicted"/>
<dbReference type="PROSITE" id="PS50863">
    <property type="entry name" value="B3"/>
    <property type="match status" value="1"/>
</dbReference>
<dbReference type="InterPro" id="IPR015300">
    <property type="entry name" value="DNA-bd_pseudobarrel_sf"/>
</dbReference>
<name>A0A8D9HZY2_BRACM</name>
<dbReference type="Gene3D" id="2.40.330.10">
    <property type="entry name" value="DNA-binding pseudobarrel domain"/>
    <property type="match status" value="1"/>
</dbReference>
<dbReference type="GO" id="GO:0005634">
    <property type="term" value="C:nucleus"/>
    <property type="evidence" value="ECO:0007669"/>
    <property type="project" value="UniProtKB-SubCell"/>
</dbReference>
<dbReference type="CDD" id="cd02947">
    <property type="entry name" value="TRX_family"/>
    <property type="match status" value="1"/>
</dbReference>
<dbReference type="PANTHER" id="PTHR45686:SF19">
    <property type="entry name" value="ADP-RIBOSYLATION FACTOR GTPASE-ACTIVATING PROTEIN AGD10"/>
    <property type="match status" value="1"/>
</dbReference>
<keyword evidence="7" id="KW-0539">Nucleus</keyword>
<keyword evidence="2" id="KW-0479">Metal-binding</keyword>
<keyword evidence="6" id="KW-0804">Transcription</keyword>
<dbReference type="InterPro" id="IPR013766">
    <property type="entry name" value="Thioredoxin_domain"/>
</dbReference>
<dbReference type="InterPro" id="IPR003340">
    <property type="entry name" value="B3_DNA-bd"/>
</dbReference>
<dbReference type="Gramene" id="A04p27930.2_BraZ1">
    <property type="protein sequence ID" value="A04p27930.2_BraZ1.CDS"/>
    <property type="gene ID" value="A04g27930.2_BraZ1"/>
</dbReference>
<feature type="domain" description="TF-B3" evidence="8">
    <location>
        <begin position="180"/>
        <end position="244"/>
    </location>
</feature>
<dbReference type="PANTHER" id="PTHR45686">
    <property type="entry name" value="ADP-RIBOSYLATION FACTOR GTPASE ACTIVATING PROTEIN 3, ISOFORM H-RELATED"/>
    <property type="match status" value="1"/>
</dbReference>
<evidence type="ECO:0000313" key="10">
    <source>
        <dbReference type="Proteomes" id="UP000694005"/>
    </source>
</evidence>
<evidence type="ECO:0000256" key="6">
    <source>
        <dbReference type="ARBA" id="ARBA00023163"/>
    </source>
</evidence>
<dbReference type="GO" id="GO:0046872">
    <property type="term" value="F:metal ion binding"/>
    <property type="evidence" value="ECO:0007669"/>
    <property type="project" value="UniProtKB-KW"/>
</dbReference>
<comment type="subcellular location">
    <subcellularLocation>
        <location evidence="1">Nucleus</location>
    </subcellularLocation>
</comment>
<dbReference type="SUPFAM" id="SSF101936">
    <property type="entry name" value="DNA-binding pseudobarrel domain"/>
    <property type="match status" value="1"/>
</dbReference>
<dbReference type="Pfam" id="PF02362">
    <property type="entry name" value="B3"/>
    <property type="match status" value="1"/>
</dbReference>
<protein>
    <recommendedName>
        <fullName evidence="8">TF-B3 domain-containing protein</fullName>
    </recommendedName>
</protein>
<evidence type="ECO:0000259" key="8">
    <source>
        <dbReference type="PROSITE" id="PS50863"/>
    </source>
</evidence>
<dbReference type="Pfam" id="PF00085">
    <property type="entry name" value="Thioredoxin"/>
    <property type="match status" value="1"/>
</dbReference>
<dbReference type="SUPFAM" id="SSF52833">
    <property type="entry name" value="Thioredoxin-like"/>
    <property type="match status" value="1"/>
</dbReference>
<accession>A0A8D9HZY2</accession>
<keyword evidence="4" id="KW-0805">Transcription regulation</keyword>
<keyword evidence="5" id="KW-0238">DNA-binding</keyword>
<dbReference type="Proteomes" id="UP000694005">
    <property type="component" value="Chromosome A04"/>
</dbReference>
<dbReference type="InterPro" id="IPR036249">
    <property type="entry name" value="Thioredoxin-like_sf"/>
</dbReference>